<organism evidence="3">
    <name type="scientific">Candidatus Kentrum sp. UNK</name>
    <dbReference type="NCBI Taxonomy" id="2126344"/>
    <lineage>
        <taxon>Bacteria</taxon>
        <taxon>Pseudomonadati</taxon>
        <taxon>Pseudomonadota</taxon>
        <taxon>Gammaproteobacteria</taxon>
        <taxon>Candidatus Kentrum</taxon>
    </lineage>
</organism>
<name>A0A451B0B1_9GAMM</name>
<evidence type="ECO:0000256" key="1">
    <source>
        <dbReference type="SAM" id="Phobius"/>
    </source>
</evidence>
<dbReference type="SUPFAM" id="SSF82866">
    <property type="entry name" value="Multidrug efflux transporter AcrB transmembrane domain"/>
    <property type="match status" value="1"/>
</dbReference>
<feature type="transmembrane region" description="Helical" evidence="1">
    <location>
        <begin position="21"/>
        <end position="46"/>
    </location>
</feature>
<proteinExistence type="predicted"/>
<evidence type="ECO:0000313" key="3">
    <source>
        <dbReference type="EMBL" id="VFK71709.1"/>
    </source>
</evidence>
<protein>
    <recommendedName>
        <fullName evidence="4">MMPL family protein</fullName>
    </recommendedName>
</protein>
<sequence>MKHGRRRPISGVEQNFTPPDAVRYAFHSVGMALWITSVVLIAGFLVMSLSHYSPNSSIGAMTAITVALALVTDFLLLPPLLMELDRSGPMAPTESAP</sequence>
<dbReference type="AlphaFoldDB" id="A0A451B0B1"/>
<keyword evidence="1" id="KW-0812">Transmembrane</keyword>
<evidence type="ECO:0008006" key="4">
    <source>
        <dbReference type="Google" id="ProtNLM"/>
    </source>
</evidence>
<reference evidence="3" key="1">
    <citation type="submission" date="2019-02" db="EMBL/GenBank/DDBJ databases">
        <authorList>
            <person name="Gruber-Vodicka R. H."/>
            <person name="Seah K. B. B."/>
        </authorList>
    </citation>
    <scope>NUCLEOTIDE SEQUENCE</scope>
    <source>
        <strain evidence="3">BECK_BY19</strain>
        <strain evidence="2">BECK_BY8</strain>
    </source>
</reference>
<dbReference type="EMBL" id="CAADGD010000079">
    <property type="protein sequence ID" value="VFK71709.1"/>
    <property type="molecule type" value="Genomic_DNA"/>
</dbReference>
<keyword evidence="1" id="KW-1133">Transmembrane helix</keyword>
<dbReference type="Gene3D" id="1.20.1640.10">
    <property type="entry name" value="Multidrug efflux transporter AcrB transmembrane domain"/>
    <property type="match status" value="1"/>
</dbReference>
<gene>
    <name evidence="2" type="ORF">BECKUNK1418G_GA0071005_10775</name>
    <name evidence="3" type="ORF">BECKUNK1418H_GA0071006_107914</name>
</gene>
<feature type="transmembrane region" description="Helical" evidence="1">
    <location>
        <begin position="58"/>
        <end position="77"/>
    </location>
</feature>
<accession>A0A451B0B1</accession>
<dbReference type="EMBL" id="CAADFZ010000077">
    <property type="protein sequence ID" value="VFK66038.1"/>
    <property type="molecule type" value="Genomic_DNA"/>
</dbReference>
<evidence type="ECO:0000313" key="2">
    <source>
        <dbReference type="EMBL" id="VFK66038.1"/>
    </source>
</evidence>
<keyword evidence="1" id="KW-0472">Membrane</keyword>